<comment type="cofactor">
    <cofactor evidence="1">
        <name>FMN</name>
        <dbReference type="ChEBI" id="CHEBI:58210"/>
    </cofactor>
</comment>
<keyword evidence="9" id="KW-0411">Iron-sulfur</keyword>
<dbReference type="GO" id="GO:0010181">
    <property type="term" value="F:FMN binding"/>
    <property type="evidence" value="ECO:0007669"/>
    <property type="project" value="InterPro"/>
</dbReference>
<dbReference type="PANTHER" id="PTHR42917:SF2">
    <property type="entry name" value="2,4-DIENOYL-COA REDUCTASE [(2E)-ENOYL-COA-PRODUCING]"/>
    <property type="match status" value="1"/>
</dbReference>
<dbReference type="InterPro" id="IPR013785">
    <property type="entry name" value="Aldolase_TIM"/>
</dbReference>
<evidence type="ECO:0000256" key="6">
    <source>
        <dbReference type="ARBA" id="ARBA00022723"/>
    </source>
</evidence>
<proteinExistence type="inferred from homology"/>
<comment type="similarity">
    <text evidence="3">In the N-terminal section; belongs to the NADH:flavin oxidoreductase/NADH oxidase family.</text>
</comment>
<dbReference type="SUPFAM" id="SSF51395">
    <property type="entry name" value="FMN-linked oxidoreductases"/>
    <property type="match status" value="1"/>
</dbReference>
<evidence type="ECO:0000256" key="8">
    <source>
        <dbReference type="ARBA" id="ARBA00023004"/>
    </source>
</evidence>
<accession>A0AAP8SPM4</accession>
<dbReference type="InterPro" id="IPR036188">
    <property type="entry name" value="FAD/NAD-bd_sf"/>
</dbReference>
<keyword evidence="8" id="KW-0408">Iron</keyword>
<sequence>MRWNIALKAVLGLRRCGHCATVRSRRRRRNRCECLWQCRARHRIYRGAAGARPRGLCRLCQTGKRAVSIPVIGVGRIEPENADRHIAEGDFDFLAMGRKLLADPDLPNKLVGNHAGAIRPCIYCYSCVSQIFINQPMMCAVNSSTGREHEGDILASTARPQRVLVIGGGPGGMEAARILTERGHQVALWEKDKDLVGTARIAALAYEPNGRLIQYLQQEMRRLPIALETGKQASAVTIAQYRADHVIVATGALRRAPDITGKEQRHVFDVDELRGILLGTDTRAAAKLSPLARMAVSIARFSQALRSIKLLRFASRIWMPIADEVVIIGGGLVGLELAEFLVERGRKITVIEPGTALGAELAIVRRARVLHELREHGVRTLNRAAVKEIRSDAVVYAHKGELQDVPAKQVIIAMGAEGDASMTDQLVDLPATIHRVGDCRDVGYIDGAIADARRISQLI</sequence>
<evidence type="ECO:0000259" key="10">
    <source>
        <dbReference type="Pfam" id="PF00724"/>
    </source>
</evidence>
<reference evidence="12 13" key="1">
    <citation type="submission" date="2018-01" db="EMBL/GenBank/DDBJ databases">
        <title>The draft genome sequence of Halioglobus japonicus S1-36.</title>
        <authorList>
            <person name="Du Z.-J."/>
            <person name="Shi M.-J."/>
        </authorList>
    </citation>
    <scope>NUCLEOTIDE SEQUENCE [LARGE SCALE GENOMIC DNA]</scope>
    <source>
        <strain evidence="12 13">S1-36</strain>
    </source>
</reference>
<gene>
    <name evidence="12" type="ORF">C0029_04445</name>
</gene>
<feature type="domain" description="NADH:flavin oxidoreductase/NADH oxidase N-terminal" evidence="10">
    <location>
        <begin position="64"/>
        <end position="110"/>
    </location>
</feature>
<dbReference type="Gene3D" id="3.20.20.70">
    <property type="entry name" value="Aldolase class I"/>
    <property type="match status" value="1"/>
</dbReference>
<feature type="domain" description="FAD/NAD(P)-binding" evidence="11">
    <location>
        <begin position="162"/>
        <end position="421"/>
    </location>
</feature>
<dbReference type="PRINTS" id="PR00368">
    <property type="entry name" value="FADPNR"/>
</dbReference>
<evidence type="ECO:0000259" key="11">
    <source>
        <dbReference type="Pfam" id="PF07992"/>
    </source>
</evidence>
<dbReference type="Pfam" id="PF00724">
    <property type="entry name" value="Oxidored_FMN"/>
    <property type="match status" value="1"/>
</dbReference>
<evidence type="ECO:0000313" key="12">
    <source>
        <dbReference type="EMBL" id="PLW87827.1"/>
    </source>
</evidence>
<protein>
    <submittedName>
        <fullName evidence="12">FAD-binding protein</fullName>
    </submittedName>
</protein>
<dbReference type="Gene3D" id="3.40.50.720">
    <property type="entry name" value="NAD(P)-binding Rossmann-like Domain"/>
    <property type="match status" value="2"/>
</dbReference>
<dbReference type="Pfam" id="PF07992">
    <property type="entry name" value="Pyr_redox_2"/>
    <property type="match status" value="1"/>
</dbReference>
<keyword evidence="6" id="KW-0479">Metal-binding</keyword>
<name>A0AAP8SPM4_9GAMM</name>
<dbReference type="PANTHER" id="PTHR42917">
    <property type="entry name" value="2,4-DIENOYL-COA REDUCTASE"/>
    <property type="match status" value="1"/>
</dbReference>
<evidence type="ECO:0000256" key="2">
    <source>
        <dbReference type="ARBA" id="ARBA00001966"/>
    </source>
</evidence>
<organism evidence="12 13">
    <name type="scientific">Halioglobus japonicus</name>
    <dbReference type="NCBI Taxonomy" id="930805"/>
    <lineage>
        <taxon>Bacteria</taxon>
        <taxon>Pseudomonadati</taxon>
        <taxon>Pseudomonadota</taxon>
        <taxon>Gammaproteobacteria</taxon>
        <taxon>Cellvibrionales</taxon>
        <taxon>Halieaceae</taxon>
        <taxon>Halioglobus</taxon>
    </lineage>
</organism>
<keyword evidence="4" id="KW-0285">Flavoprotein</keyword>
<dbReference type="GO" id="GO:0046872">
    <property type="term" value="F:metal ion binding"/>
    <property type="evidence" value="ECO:0007669"/>
    <property type="project" value="UniProtKB-KW"/>
</dbReference>
<comment type="caution">
    <text evidence="12">The sequence shown here is derived from an EMBL/GenBank/DDBJ whole genome shotgun (WGS) entry which is preliminary data.</text>
</comment>
<evidence type="ECO:0000256" key="7">
    <source>
        <dbReference type="ARBA" id="ARBA00023002"/>
    </source>
</evidence>
<dbReference type="SUPFAM" id="SSF51905">
    <property type="entry name" value="FAD/NAD(P)-binding domain"/>
    <property type="match status" value="1"/>
</dbReference>
<keyword evidence="13" id="KW-1185">Reference proteome</keyword>
<evidence type="ECO:0000256" key="5">
    <source>
        <dbReference type="ARBA" id="ARBA00022643"/>
    </source>
</evidence>
<comment type="cofactor">
    <cofactor evidence="2">
        <name>[4Fe-4S] cluster</name>
        <dbReference type="ChEBI" id="CHEBI:49883"/>
    </cofactor>
</comment>
<dbReference type="InterPro" id="IPR001155">
    <property type="entry name" value="OxRdtase_FMN_N"/>
</dbReference>
<dbReference type="PRINTS" id="PR00411">
    <property type="entry name" value="PNDRDTASEI"/>
</dbReference>
<evidence type="ECO:0000256" key="9">
    <source>
        <dbReference type="ARBA" id="ARBA00023014"/>
    </source>
</evidence>
<evidence type="ECO:0000313" key="13">
    <source>
        <dbReference type="Proteomes" id="UP000235162"/>
    </source>
</evidence>
<evidence type="ECO:0000256" key="4">
    <source>
        <dbReference type="ARBA" id="ARBA00022630"/>
    </source>
</evidence>
<dbReference type="InterPro" id="IPR023753">
    <property type="entry name" value="FAD/NAD-binding_dom"/>
</dbReference>
<dbReference type="GO" id="GO:0016491">
    <property type="term" value="F:oxidoreductase activity"/>
    <property type="evidence" value="ECO:0007669"/>
    <property type="project" value="UniProtKB-KW"/>
</dbReference>
<evidence type="ECO:0000256" key="3">
    <source>
        <dbReference type="ARBA" id="ARBA00011048"/>
    </source>
</evidence>
<dbReference type="GO" id="GO:0051536">
    <property type="term" value="F:iron-sulfur cluster binding"/>
    <property type="evidence" value="ECO:0007669"/>
    <property type="project" value="UniProtKB-KW"/>
</dbReference>
<dbReference type="InterPro" id="IPR051793">
    <property type="entry name" value="NADH:flavin_oxidoreductase"/>
</dbReference>
<dbReference type="AlphaFoldDB" id="A0AAP8SPM4"/>
<keyword evidence="5" id="KW-0288">FMN</keyword>
<dbReference type="EMBL" id="PKUR01000001">
    <property type="protein sequence ID" value="PLW87827.1"/>
    <property type="molecule type" value="Genomic_DNA"/>
</dbReference>
<evidence type="ECO:0000256" key="1">
    <source>
        <dbReference type="ARBA" id="ARBA00001917"/>
    </source>
</evidence>
<dbReference type="Proteomes" id="UP000235162">
    <property type="component" value="Unassembled WGS sequence"/>
</dbReference>
<keyword evidence="7" id="KW-0560">Oxidoreductase</keyword>
<dbReference type="Gene3D" id="3.50.50.60">
    <property type="entry name" value="FAD/NAD(P)-binding domain"/>
    <property type="match status" value="3"/>
</dbReference>